<evidence type="ECO:0000313" key="12">
    <source>
        <dbReference type="EMBL" id="SDD74311.1"/>
    </source>
</evidence>
<dbReference type="Gene3D" id="3.30.160.880">
    <property type="entry name" value="Cell division protein ZapA protomer, N-terminal domain"/>
    <property type="match status" value="1"/>
</dbReference>
<evidence type="ECO:0000256" key="8">
    <source>
        <dbReference type="ARBA" id="ARBA00023306"/>
    </source>
</evidence>
<evidence type="ECO:0000256" key="1">
    <source>
        <dbReference type="ARBA" id="ARBA00004496"/>
    </source>
</evidence>
<comment type="similarity">
    <text evidence="2">Belongs to the ZapA family. Type 1 subfamily.</text>
</comment>
<dbReference type="AlphaFoldDB" id="A0A1G6X843"/>
<dbReference type="PANTHER" id="PTHR34981:SF1">
    <property type="entry name" value="CELL DIVISION PROTEIN ZAPA"/>
    <property type="match status" value="1"/>
</dbReference>
<keyword evidence="8" id="KW-0131">Cell cycle</keyword>
<dbReference type="GO" id="GO:0000917">
    <property type="term" value="P:division septum assembly"/>
    <property type="evidence" value="ECO:0007669"/>
    <property type="project" value="UniProtKB-KW"/>
</dbReference>
<dbReference type="EMBL" id="FNAG01000006">
    <property type="protein sequence ID" value="SDD74311.1"/>
    <property type="molecule type" value="Genomic_DNA"/>
</dbReference>
<dbReference type="SUPFAM" id="SSF102829">
    <property type="entry name" value="Cell division protein ZapA-like"/>
    <property type="match status" value="1"/>
</dbReference>
<keyword evidence="7" id="KW-0717">Septation</keyword>
<reference evidence="12 13" key="1">
    <citation type="submission" date="2016-10" db="EMBL/GenBank/DDBJ databases">
        <authorList>
            <person name="de Groot N.N."/>
        </authorList>
    </citation>
    <scope>NUCLEOTIDE SEQUENCE [LARGE SCALE GENOMIC DNA]</scope>
    <source>
        <strain evidence="12 13">DSM 16957</strain>
    </source>
</reference>
<dbReference type="Pfam" id="PF05164">
    <property type="entry name" value="ZapA"/>
    <property type="match status" value="1"/>
</dbReference>
<organism evidence="12 13">
    <name type="scientific">Aquimonas voraii</name>
    <dbReference type="NCBI Taxonomy" id="265719"/>
    <lineage>
        <taxon>Bacteria</taxon>
        <taxon>Pseudomonadati</taxon>
        <taxon>Pseudomonadota</taxon>
        <taxon>Gammaproteobacteria</taxon>
        <taxon>Lysobacterales</taxon>
        <taxon>Lysobacteraceae</taxon>
        <taxon>Aquimonas</taxon>
    </lineage>
</organism>
<dbReference type="GO" id="GO:0030428">
    <property type="term" value="C:cell septum"/>
    <property type="evidence" value="ECO:0007669"/>
    <property type="project" value="TreeGrafter"/>
</dbReference>
<evidence type="ECO:0000256" key="9">
    <source>
        <dbReference type="ARBA" id="ARBA00024910"/>
    </source>
</evidence>
<evidence type="ECO:0000256" key="4">
    <source>
        <dbReference type="ARBA" id="ARBA00022490"/>
    </source>
</evidence>
<keyword evidence="6" id="KW-0175">Coiled coil</keyword>
<dbReference type="InterPro" id="IPR007838">
    <property type="entry name" value="Cell_div_ZapA-like"/>
</dbReference>
<keyword evidence="4" id="KW-0963">Cytoplasm</keyword>
<evidence type="ECO:0000313" key="13">
    <source>
        <dbReference type="Proteomes" id="UP000199603"/>
    </source>
</evidence>
<comment type="subcellular location">
    <subcellularLocation>
        <location evidence="1">Cytoplasm</location>
    </subcellularLocation>
</comment>
<sequence>MTDPVNLRVLDREFLVACKPEERAGLVASAEQVDRQLRELRRSHPSATVDRLAVLMALNLTHELNALRQSQRERDARLERSLTDLNHRLDALMQGAALGLPPKPST</sequence>
<comment type="function">
    <text evidence="9">Activator of cell division through the inhibition of FtsZ GTPase activity, therefore promoting FtsZ assembly into bundles of protofilaments necessary for the formation of the division Z ring. It is recruited early at mid-cell but it is not essential for cell division.</text>
</comment>
<dbReference type="PANTHER" id="PTHR34981">
    <property type="entry name" value="CELL DIVISION PROTEIN ZAPA"/>
    <property type="match status" value="1"/>
</dbReference>
<dbReference type="RefSeq" id="WP_091242746.1">
    <property type="nucleotide sequence ID" value="NZ_FNAG01000006.1"/>
</dbReference>
<dbReference type="GO" id="GO:0005829">
    <property type="term" value="C:cytosol"/>
    <property type="evidence" value="ECO:0007669"/>
    <property type="project" value="TreeGrafter"/>
</dbReference>
<keyword evidence="13" id="KW-1185">Reference proteome</keyword>
<evidence type="ECO:0000256" key="3">
    <source>
        <dbReference type="ARBA" id="ARBA00015195"/>
    </source>
</evidence>
<evidence type="ECO:0000256" key="7">
    <source>
        <dbReference type="ARBA" id="ARBA00023210"/>
    </source>
</evidence>
<name>A0A1G6X843_9GAMM</name>
<evidence type="ECO:0000256" key="11">
    <source>
        <dbReference type="ARBA" id="ARBA00033158"/>
    </source>
</evidence>
<evidence type="ECO:0000256" key="10">
    <source>
        <dbReference type="ARBA" id="ARBA00026068"/>
    </source>
</evidence>
<dbReference type="InterPro" id="IPR042233">
    <property type="entry name" value="Cell_div_ZapA_N"/>
</dbReference>
<dbReference type="Gene3D" id="1.20.5.50">
    <property type="match status" value="1"/>
</dbReference>
<evidence type="ECO:0000256" key="2">
    <source>
        <dbReference type="ARBA" id="ARBA00010074"/>
    </source>
</evidence>
<proteinExistence type="inferred from homology"/>
<evidence type="ECO:0000256" key="6">
    <source>
        <dbReference type="ARBA" id="ARBA00023054"/>
    </source>
</evidence>
<dbReference type="GO" id="GO:0043093">
    <property type="term" value="P:FtsZ-dependent cytokinesis"/>
    <property type="evidence" value="ECO:0007669"/>
    <property type="project" value="TreeGrafter"/>
</dbReference>
<comment type="subunit">
    <text evidence="10">Homodimer. Interacts with FtsZ.</text>
</comment>
<dbReference type="OrthoDB" id="5772359at2"/>
<evidence type="ECO:0000256" key="5">
    <source>
        <dbReference type="ARBA" id="ARBA00022618"/>
    </source>
</evidence>
<accession>A0A1G6X843</accession>
<dbReference type="STRING" id="265719.SAMN04488509_10690"/>
<dbReference type="Proteomes" id="UP000199603">
    <property type="component" value="Unassembled WGS sequence"/>
</dbReference>
<dbReference type="InterPro" id="IPR036192">
    <property type="entry name" value="Cell_div_ZapA-like_sf"/>
</dbReference>
<keyword evidence="5 12" id="KW-0132">Cell division</keyword>
<dbReference type="GO" id="GO:0000921">
    <property type="term" value="P:septin ring assembly"/>
    <property type="evidence" value="ECO:0007669"/>
    <property type="project" value="TreeGrafter"/>
</dbReference>
<dbReference type="GO" id="GO:0032153">
    <property type="term" value="C:cell division site"/>
    <property type="evidence" value="ECO:0007669"/>
    <property type="project" value="TreeGrafter"/>
</dbReference>
<gene>
    <name evidence="12" type="ORF">SAMN04488509_10690</name>
</gene>
<protein>
    <recommendedName>
        <fullName evidence="3">Cell division protein ZapA</fullName>
    </recommendedName>
    <alternativeName>
        <fullName evidence="11">Z ring-associated protein ZapA</fullName>
    </alternativeName>
</protein>